<feature type="chain" id="PRO_5025558087" evidence="2">
    <location>
        <begin position="19"/>
        <end position="129"/>
    </location>
</feature>
<gene>
    <name evidence="3" type="ORF">Tci_561173</name>
</gene>
<protein>
    <submittedName>
        <fullName evidence="3">Uncharacterized protein</fullName>
    </submittedName>
</protein>
<keyword evidence="2" id="KW-0732">Signal</keyword>
<comment type="caution">
    <text evidence="3">The sequence shown here is derived from an EMBL/GenBank/DDBJ whole genome shotgun (WGS) entry which is preliminary data.</text>
</comment>
<reference evidence="3" key="1">
    <citation type="journal article" date="2019" name="Sci. Rep.">
        <title>Draft genome of Tanacetum cinerariifolium, the natural source of mosquito coil.</title>
        <authorList>
            <person name="Yamashiro T."/>
            <person name="Shiraishi A."/>
            <person name="Satake H."/>
            <person name="Nakayama K."/>
        </authorList>
    </citation>
    <scope>NUCLEOTIDE SEQUENCE</scope>
</reference>
<feature type="transmembrane region" description="Helical" evidence="1">
    <location>
        <begin position="99"/>
        <end position="122"/>
    </location>
</feature>
<sequence length="129" mass="14261">MGIVLGLLTLEVGQIVLAFLKEPIFKVYKLLVPLLELSQFEIPLGELESLRFRGGNIPFNTSSQMLKFIFHLLDLSSRTILFYQKLLEFNLGASLGSGFLFVLSAFSMLAACASRAVVILSATRCLMEA</sequence>
<keyword evidence="1" id="KW-0812">Transmembrane</keyword>
<dbReference type="EMBL" id="BKCJ010338147">
    <property type="protein sequence ID" value="GEZ89200.1"/>
    <property type="molecule type" value="Genomic_DNA"/>
</dbReference>
<evidence type="ECO:0000313" key="3">
    <source>
        <dbReference type="EMBL" id="GEZ89200.1"/>
    </source>
</evidence>
<accession>A0A699IVI6</accession>
<keyword evidence="1" id="KW-0472">Membrane</keyword>
<name>A0A699IVI6_TANCI</name>
<feature type="signal peptide" evidence="2">
    <location>
        <begin position="1"/>
        <end position="18"/>
    </location>
</feature>
<organism evidence="3">
    <name type="scientific">Tanacetum cinerariifolium</name>
    <name type="common">Dalmatian daisy</name>
    <name type="synonym">Chrysanthemum cinerariifolium</name>
    <dbReference type="NCBI Taxonomy" id="118510"/>
    <lineage>
        <taxon>Eukaryota</taxon>
        <taxon>Viridiplantae</taxon>
        <taxon>Streptophyta</taxon>
        <taxon>Embryophyta</taxon>
        <taxon>Tracheophyta</taxon>
        <taxon>Spermatophyta</taxon>
        <taxon>Magnoliopsida</taxon>
        <taxon>eudicotyledons</taxon>
        <taxon>Gunneridae</taxon>
        <taxon>Pentapetalae</taxon>
        <taxon>asterids</taxon>
        <taxon>campanulids</taxon>
        <taxon>Asterales</taxon>
        <taxon>Asteraceae</taxon>
        <taxon>Asteroideae</taxon>
        <taxon>Anthemideae</taxon>
        <taxon>Anthemidinae</taxon>
        <taxon>Tanacetum</taxon>
    </lineage>
</organism>
<dbReference type="AlphaFoldDB" id="A0A699IVI6"/>
<evidence type="ECO:0000256" key="2">
    <source>
        <dbReference type="SAM" id="SignalP"/>
    </source>
</evidence>
<proteinExistence type="predicted"/>
<evidence type="ECO:0000256" key="1">
    <source>
        <dbReference type="SAM" id="Phobius"/>
    </source>
</evidence>
<keyword evidence="1" id="KW-1133">Transmembrane helix</keyword>